<keyword evidence="3" id="KW-1185">Reference proteome</keyword>
<name>A0A9Q1IC85_SYNKA</name>
<evidence type="ECO:0000313" key="3">
    <source>
        <dbReference type="Proteomes" id="UP001152622"/>
    </source>
</evidence>
<protein>
    <submittedName>
        <fullName evidence="2">Uncharacterized protein</fullName>
    </submittedName>
</protein>
<evidence type="ECO:0000256" key="1">
    <source>
        <dbReference type="SAM" id="MobiDB-lite"/>
    </source>
</evidence>
<dbReference type="Proteomes" id="UP001152622">
    <property type="component" value="Chromosome 19"/>
</dbReference>
<dbReference type="AlphaFoldDB" id="A0A9Q1IC85"/>
<gene>
    <name evidence="2" type="ORF">SKAU_G00376680</name>
</gene>
<proteinExistence type="predicted"/>
<reference evidence="2" key="1">
    <citation type="journal article" date="2023" name="Science">
        <title>Genome structures resolve the early diversification of teleost fishes.</title>
        <authorList>
            <person name="Parey E."/>
            <person name="Louis A."/>
            <person name="Montfort J."/>
            <person name="Bouchez O."/>
            <person name="Roques C."/>
            <person name="Iampietro C."/>
            <person name="Lluch J."/>
            <person name="Castinel A."/>
            <person name="Donnadieu C."/>
            <person name="Desvignes T."/>
            <person name="Floi Bucao C."/>
            <person name="Jouanno E."/>
            <person name="Wen M."/>
            <person name="Mejri S."/>
            <person name="Dirks R."/>
            <person name="Jansen H."/>
            <person name="Henkel C."/>
            <person name="Chen W.J."/>
            <person name="Zahm M."/>
            <person name="Cabau C."/>
            <person name="Klopp C."/>
            <person name="Thompson A.W."/>
            <person name="Robinson-Rechavi M."/>
            <person name="Braasch I."/>
            <person name="Lecointre G."/>
            <person name="Bobe J."/>
            <person name="Postlethwait J.H."/>
            <person name="Berthelot C."/>
            <person name="Roest Crollius H."/>
            <person name="Guiguen Y."/>
        </authorList>
    </citation>
    <scope>NUCLEOTIDE SEQUENCE</scope>
    <source>
        <strain evidence="2">WJC10195</strain>
    </source>
</reference>
<evidence type="ECO:0000313" key="2">
    <source>
        <dbReference type="EMBL" id="KAJ8336448.1"/>
    </source>
</evidence>
<comment type="caution">
    <text evidence="2">The sequence shown here is derived from an EMBL/GenBank/DDBJ whole genome shotgun (WGS) entry which is preliminary data.</text>
</comment>
<accession>A0A9Q1IC85</accession>
<feature type="region of interest" description="Disordered" evidence="1">
    <location>
        <begin position="38"/>
        <end position="58"/>
    </location>
</feature>
<organism evidence="2 3">
    <name type="scientific">Synaphobranchus kaupii</name>
    <name type="common">Kaup's arrowtooth eel</name>
    <dbReference type="NCBI Taxonomy" id="118154"/>
    <lineage>
        <taxon>Eukaryota</taxon>
        <taxon>Metazoa</taxon>
        <taxon>Chordata</taxon>
        <taxon>Craniata</taxon>
        <taxon>Vertebrata</taxon>
        <taxon>Euteleostomi</taxon>
        <taxon>Actinopterygii</taxon>
        <taxon>Neopterygii</taxon>
        <taxon>Teleostei</taxon>
        <taxon>Anguilliformes</taxon>
        <taxon>Synaphobranchidae</taxon>
        <taxon>Synaphobranchus</taxon>
    </lineage>
</organism>
<sequence>MENHVGQCINAPGARRLTRPLAKLSLDPLDFLEAPGPGSEFDRQLSSQSSHATRDVPPTPYEFILKRKDTVPSWRQCTISTTYCWILILAVLNTMCKTLIQHIATGTGVMAWFRKGAEGDKDSGTLAQILQGQAEASLHVGKC</sequence>
<dbReference type="EMBL" id="JAINUF010000019">
    <property type="protein sequence ID" value="KAJ8336448.1"/>
    <property type="molecule type" value="Genomic_DNA"/>
</dbReference>